<dbReference type="RefSeq" id="WP_274687452.1">
    <property type="nucleotide sequence ID" value="NZ_JAPMOU010000003.1"/>
</dbReference>
<dbReference type="InterPro" id="IPR023346">
    <property type="entry name" value="Lysozyme-like_dom_sf"/>
</dbReference>
<dbReference type="SMART" id="SM00257">
    <property type="entry name" value="LysM"/>
    <property type="match status" value="3"/>
</dbReference>
<reference evidence="3 4" key="1">
    <citation type="submission" date="2022-11" db="EMBL/GenBank/DDBJ databases">
        <title>Spartinivicinus poritis sp. nov., isolated from scleractinian coral Porites lutea.</title>
        <authorList>
            <person name="Zhang G."/>
            <person name="Cai L."/>
            <person name="Wei Q."/>
        </authorList>
    </citation>
    <scope>NUCLEOTIDE SEQUENCE [LARGE SCALE GENOMIC DNA]</scope>
    <source>
        <strain evidence="3 4">A2-2</strain>
    </source>
</reference>
<dbReference type="PANTHER" id="PTHR33734:SF22">
    <property type="entry name" value="MEMBRANE-BOUND LYTIC MUREIN TRANSGLYCOSYLASE D"/>
    <property type="match status" value="1"/>
</dbReference>
<dbReference type="Pfam" id="PF01476">
    <property type="entry name" value="LysM"/>
    <property type="match status" value="3"/>
</dbReference>
<proteinExistence type="inferred from homology"/>
<keyword evidence="4" id="KW-1185">Reference proteome</keyword>
<sequence length="561" mass="63656">MQLYQWLKHIKAPRAISQHQQLSRSSLPLAGKSVAIVSLLTLAGCQQMPTVSKLNIFSGDHNPNSSLHNSLTSPISTDSINKPVEAVSKELASKELAEDTSTDLWDRLRSGLALNLEQNQPRLAAEVKWLKKHPRYLRKLSNRAEPYLYFVLAEIEKRQLPTELALLPMIESAYDPFAYSHGRASGLWQFIPQTGKHFGLKQNWWYDGRRDIPASTNAALNYLELLYKRFNNWELALAAYNAGGGTVSKAIRQNKAKGKATDFWSLSLPKETRSYVPKLMALAKLVSDPAAYGLKLPPINDEKQLEKVAIGQQIDLAQAAKLADMDLDSLYQLNPAFNQWATDPNGPHYLLLPVAKAKQFKEKLAELPADARLQWHRYRVKPGDNLIKIAKRFNTQPSLIKRTNNLSGYFLRAGQTLLIAKPSRSLASYSLSAAQRKQIKQHRQRPGRTKKTHTVKMGDSFWSVAREHRVSMRKLAAWNNMAPGDFLKPGQTLVIWQPAKKGNNGIVRKVRYRVRQGDSLYHIANKFNVKVKQIKEWNQIEKRHLKPGQLLTLFVDVTKTR</sequence>
<evidence type="ECO:0000313" key="3">
    <source>
        <dbReference type="EMBL" id="MDE1461082.1"/>
    </source>
</evidence>
<name>A0ABT5U696_9GAMM</name>
<dbReference type="InterPro" id="IPR036779">
    <property type="entry name" value="LysM_dom_sf"/>
</dbReference>
<dbReference type="Gene3D" id="3.10.350.10">
    <property type="entry name" value="LysM domain"/>
    <property type="match status" value="3"/>
</dbReference>
<dbReference type="EMBL" id="JAPMOU010000003">
    <property type="protein sequence ID" value="MDE1461082.1"/>
    <property type="molecule type" value="Genomic_DNA"/>
</dbReference>
<dbReference type="Pfam" id="PF01464">
    <property type="entry name" value="SLT"/>
    <property type="match status" value="1"/>
</dbReference>
<dbReference type="InterPro" id="IPR000189">
    <property type="entry name" value="Transglyc_AS"/>
</dbReference>
<evidence type="ECO:0000256" key="1">
    <source>
        <dbReference type="ARBA" id="ARBA00007734"/>
    </source>
</evidence>
<protein>
    <submittedName>
        <fullName evidence="3">LysM peptidoglycan-binding domain-containing protein</fullName>
    </submittedName>
</protein>
<dbReference type="Proteomes" id="UP001528823">
    <property type="component" value="Unassembled WGS sequence"/>
</dbReference>
<evidence type="ECO:0000313" key="4">
    <source>
        <dbReference type="Proteomes" id="UP001528823"/>
    </source>
</evidence>
<dbReference type="PROSITE" id="PS00922">
    <property type="entry name" value="TRANSGLYCOSYLASE"/>
    <property type="match status" value="1"/>
</dbReference>
<gene>
    <name evidence="3" type="ORF">ORQ98_03780</name>
</gene>
<dbReference type="InterPro" id="IPR008258">
    <property type="entry name" value="Transglycosylase_SLT_dom_1"/>
</dbReference>
<feature type="domain" description="LysM" evidence="2">
    <location>
        <begin position="510"/>
        <end position="553"/>
    </location>
</feature>
<comment type="similarity">
    <text evidence="1">Belongs to the transglycosylase Slt family.</text>
</comment>
<accession>A0ABT5U696</accession>
<dbReference type="Gene3D" id="1.10.530.10">
    <property type="match status" value="1"/>
</dbReference>
<dbReference type="SUPFAM" id="SSF53955">
    <property type="entry name" value="Lysozyme-like"/>
    <property type="match status" value="1"/>
</dbReference>
<dbReference type="CDD" id="cd00118">
    <property type="entry name" value="LysM"/>
    <property type="match status" value="3"/>
</dbReference>
<dbReference type="PROSITE" id="PS51782">
    <property type="entry name" value="LYSM"/>
    <property type="match status" value="3"/>
</dbReference>
<dbReference type="SUPFAM" id="SSF54106">
    <property type="entry name" value="LysM domain"/>
    <property type="match status" value="3"/>
</dbReference>
<feature type="domain" description="LysM" evidence="2">
    <location>
        <begin position="451"/>
        <end position="495"/>
    </location>
</feature>
<dbReference type="InterPro" id="IPR018392">
    <property type="entry name" value="LysM"/>
</dbReference>
<dbReference type="PANTHER" id="PTHR33734">
    <property type="entry name" value="LYSM DOMAIN-CONTAINING GPI-ANCHORED PROTEIN 2"/>
    <property type="match status" value="1"/>
</dbReference>
<feature type="domain" description="LysM" evidence="2">
    <location>
        <begin position="376"/>
        <end position="419"/>
    </location>
</feature>
<evidence type="ECO:0000259" key="2">
    <source>
        <dbReference type="PROSITE" id="PS51782"/>
    </source>
</evidence>
<dbReference type="CDD" id="cd16894">
    <property type="entry name" value="MltD-like"/>
    <property type="match status" value="1"/>
</dbReference>
<organism evidence="3 4">
    <name type="scientific">Spartinivicinus poritis</name>
    <dbReference type="NCBI Taxonomy" id="2994640"/>
    <lineage>
        <taxon>Bacteria</taxon>
        <taxon>Pseudomonadati</taxon>
        <taxon>Pseudomonadota</taxon>
        <taxon>Gammaproteobacteria</taxon>
        <taxon>Oceanospirillales</taxon>
        <taxon>Zooshikellaceae</taxon>
        <taxon>Spartinivicinus</taxon>
    </lineage>
</organism>
<comment type="caution">
    <text evidence="3">The sequence shown here is derived from an EMBL/GenBank/DDBJ whole genome shotgun (WGS) entry which is preliminary data.</text>
</comment>